<dbReference type="STRING" id="1123282.SAMN02745823_00150"/>
<dbReference type="PANTHER" id="PTHR43792">
    <property type="entry name" value="GNAT FAMILY, PUTATIVE (AFU_ORTHOLOGUE AFUA_3G00765)-RELATED-RELATED"/>
    <property type="match status" value="1"/>
</dbReference>
<dbReference type="Proteomes" id="UP000183995">
    <property type="component" value="Unassembled WGS sequence"/>
</dbReference>
<dbReference type="AlphaFoldDB" id="A0A1M5TM66"/>
<evidence type="ECO:0000259" key="1">
    <source>
        <dbReference type="PROSITE" id="PS51186"/>
    </source>
</evidence>
<keyword evidence="3" id="KW-1185">Reference proteome</keyword>
<dbReference type="RefSeq" id="WP_073075735.1">
    <property type="nucleotide sequence ID" value="NZ_FQXV01000001.1"/>
</dbReference>
<dbReference type="InterPro" id="IPR000182">
    <property type="entry name" value="GNAT_dom"/>
</dbReference>
<feature type="domain" description="N-acetyltransferase" evidence="1">
    <location>
        <begin position="11"/>
        <end position="166"/>
    </location>
</feature>
<dbReference type="Gene3D" id="3.40.630.30">
    <property type="match status" value="1"/>
</dbReference>
<protein>
    <submittedName>
        <fullName evidence="2">Protein N-acetyltransferase, RimJ/RimL family</fullName>
    </submittedName>
</protein>
<reference evidence="2 3" key="1">
    <citation type="submission" date="2016-11" db="EMBL/GenBank/DDBJ databases">
        <authorList>
            <person name="Jaros S."/>
            <person name="Januszkiewicz K."/>
            <person name="Wedrychowicz H."/>
        </authorList>
    </citation>
    <scope>NUCLEOTIDE SEQUENCE [LARGE SCALE GENOMIC DNA]</scope>
    <source>
        <strain evidence="2 3">DSM 10068</strain>
    </source>
</reference>
<sequence length="169" mass="19631">MREYFLKTERIGFSEWTDADLPQACLLWGDANVTRYICARGQFIDNRLRLEISNLQRFHVQYWPIFELPAGELIGCCGLRPFSAEKNTYELGFHLRKKFWGRGYAFEAAAAVVKYGFSALRADKIYAGHHPQNLNSKKQLVRLGFRYLGDEYYEPTGLYHPSYELNSGD</sequence>
<evidence type="ECO:0000313" key="3">
    <source>
        <dbReference type="Proteomes" id="UP000183995"/>
    </source>
</evidence>
<dbReference type="EMBL" id="FQXV01000001">
    <property type="protein sequence ID" value="SHH51857.1"/>
    <property type="molecule type" value="Genomic_DNA"/>
</dbReference>
<dbReference type="Pfam" id="PF13302">
    <property type="entry name" value="Acetyltransf_3"/>
    <property type="match status" value="1"/>
</dbReference>
<dbReference type="InterPro" id="IPR016181">
    <property type="entry name" value="Acyl_CoA_acyltransferase"/>
</dbReference>
<dbReference type="SUPFAM" id="SSF55729">
    <property type="entry name" value="Acyl-CoA N-acyltransferases (Nat)"/>
    <property type="match status" value="1"/>
</dbReference>
<proteinExistence type="predicted"/>
<dbReference type="PROSITE" id="PS51186">
    <property type="entry name" value="GNAT"/>
    <property type="match status" value="1"/>
</dbReference>
<dbReference type="PANTHER" id="PTHR43792:SF1">
    <property type="entry name" value="N-ACETYLTRANSFERASE DOMAIN-CONTAINING PROTEIN"/>
    <property type="match status" value="1"/>
</dbReference>
<organism evidence="2 3">
    <name type="scientific">Sporobacter termitidis DSM 10068</name>
    <dbReference type="NCBI Taxonomy" id="1123282"/>
    <lineage>
        <taxon>Bacteria</taxon>
        <taxon>Bacillati</taxon>
        <taxon>Bacillota</taxon>
        <taxon>Clostridia</taxon>
        <taxon>Eubacteriales</taxon>
        <taxon>Oscillospiraceae</taxon>
        <taxon>Sporobacter</taxon>
    </lineage>
</organism>
<evidence type="ECO:0000313" key="2">
    <source>
        <dbReference type="EMBL" id="SHH51857.1"/>
    </source>
</evidence>
<name>A0A1M5TM66_9FIRM</name>
<gene>
    <name evidence="2" type="ORF">SAMN02745823_00150</name>
</gene>
<keyword evidence="2" id="KW-0808">Transferase</keyword>
<dbReference type="GO" id="GO:0016747">
    <property type="term" value="F:acyltransferase activity, transferring groups other than amino-acyl groups"/>
    <property type="evidence" value="ECO:0007669"/>
    <property type="project" value="InterPro"/>
</dbReference>
<accession>A0A1M5TM66</accession>
<dbReference type="InterPro" id="IPR051531">
    <property type="entry name" value="N-acetyltransferase"/>
</dbReference>
<dbReference type="OrthoDB" id="9785602at2"/>